<dbReference type="InParanoid" id="A0A0P0WQN2"/>
<feature type="signal peptide" evidence="2">
    <location>
        <begin position="1"/>
        <end position="22"/>
    </location>
</feature>
<name>A0A0P0WQN2_ORYSJ</name>
<accession>A0A0P0WQN2</accession>
<sequence>MIFCTFSLIFCFSAASISATLAIESTRTRAPYILTLSVSIAVFATKILAFSILFGWPRPIFLSRMNPSSKKESFRDPPVFLRI</sequence>
<keyword evidence="1" id="KW-0812">Transmembrane</keyword>
<evidence type="ECO:0000313" key="4">
    <source>
        <dbReference type="Proteomes" id="UP000059680"/>
    </source>
</evidence>
<keyword evidence="1" id="KW-1133">Transmembrane helix</keyword>
<feature type="chain" id="PRO_5006056818" evidence="2">
    <location>
        <begin position="23"/>
        <end position="83"/>
    </location>
</feature>
<keyword evidence="4" id="KW-1185">Reference proteome</keyword>
<reference evidence="3 4" key="3">
    <citation type="journal article" date="2013" name="Rice">
        <title>Improvement of the Oryza sativa Nipponbare reference genome using next generation sequence and optical map data.</title>
        <authorList>
            <person name="Kawahara Y."/>
            <person name="de la Bastide M."/>
            <person name="Hamilton J.P."/>
            <person name="Kanamori H."/>
            <person name="McCombie W.R."/>
            <person name="Ouyang S."/>
            <person name="Schwartz D.C."/>
            <person name="Tanaka T."/>
            <person name="Wu J."/>
            <person name="Zhou S."/>
            <person name="Childs K.L."/>
            <person name="Davidson R.M."/>
            <person name="Lin H."/>
            <person name="Quesada-Ocampo L."/>
            <person name="Vaillancourt B."/>
            <person name="Sakai H."/>
            <person name="Lee S.S."/>
            <person name="Kim J."/>
            <person name="Numa H."/>
            <person name="Itoh T."/>
            <person name="Buell C.R."/>
            <person name="Matsumoto T."/>
        </authorList>
    </citation>
    <scope>NUCLEOTIDE SEQUENCE [LARGE SCALE GENOMIC DNA]</scope>
    <source>
        <strain evidence="4">cv. Nipponbare</strain>
    </source>
</reference>
<evidence type="ECO:0000313" key="3">
    <source>
        <dbReference type="EMBL" id="BAS95271.1"/>
    </source>
</evidence>
<reference evidence="4" key="1">
    <citation type="journal article" date="2005" name="Nature">
        <title>The map-based sequence of the rice genome.</title>
        <authorList>
            <consortium name="International rice genome sequencing project (IRGSP)"/>
            <person name="Matsumoto T."/>
            <person name="Wu J."/>
            <person name="Kanamori H."/>
            <person name="Katayose Y."/>
            <person name="Fujisawa M."/>
            <person name="Namiki N."/>
            <person name="Mizuno H."/>
            <person name="Yamamoto K."/>
            <person name="Antonio B.A."/>
            <person name="Baba T."/>
            <person name="Sakata K."/>
            <person name="Nagamura Y."/>
            <person name="Aoki H."/>
            <person name="Arikawa K."/>
            <person name="Arita K."/>
            <person name="Bito T."/>
            <person name="Chiden Y."/>
            <person name="Fujitsuka N."/>
            <person name="Fukunaka R."/>
            <person name="Hamada M."/>
            <person name="Harada C."/>
            <person name="Hayashi A."/>
            <person name="Hijishita S."/>
            <person name="Honda M."/>
            <person name="Hosokawa S."/>
            <person name="Ichikawa Y."/>
            <person name="Idonuma A."/>
            <person name="Iijima M."/>
            <person name="Ikeda M."/>
            <person name="Ikeno M."/>
            <person name="Ito K."/>
            <person name="Ito S."/>
            <person name="Ito T."/>
            <person name="Ito Y."/>
            <person name="Ito Y."/>
            <person name="Iwabuchi A."/>
            <person name="Kamiya K."/>
            <person name="Karasawa W."/>
            <person name="Kurita K."/>
            <person name="Katagiri S."/>
            <person name="Kikuta A."/>
            <person name="Kobayashi H."/>
            <person name="Kobayashi N."/>
            <person name="Machita K."/>
            <person name="Maehara T."/>
            <person name="Masukawa M."/>
            <person name="Mizubayashi T."/>
            <person name="Mukai Y."/>
            <person name="Nagasaki H."/>
            <person name="Nagata Y."/>
            <person name="Naito S."/>
            <person name="Nakashima M."/>
            <person name="Nakama Y."/>
            <person name="Nakamichi Y."/>
            <person name="Nakamura M."/>
            <person name="Meguro A."/>
            <person name="Negishi M."/>
            <person name="Ohta I."/>
            <person name="Ohta T."/>
            <person name="Okamoto M."/>
            <person name="Ono N."/>
            <person name="Saji S."/>
            <person name="Sakaguchi M."/>
            <person name="Sakai K."/>
            <person name="Shibata M."/>
            <person name="Shimokawa T."/>
            <person name="Song J."/>
            <person name="Takazaki Y."/>
            <person name="Terasawa K."/>
            <person name="Tsugane M."/>
            <person name="Tsuji K."/>
            <person name="Ueda S."/>
            <person name="Waki K."/>
            <person name="Yamagata H."/>
            <person name="Yamamoto M."/>
            <person name="Yamamoto S."/>
            <person name="Yamane H."/>
            <person name="Yoshiki S."/>
            <person name="Yoshihara R."/>
            <person name="Yukawa K."/>
            <person name="Zhong H."/>
            <person name="Yano M."/>
            <person name="Yuan Q."/>
            <person name="Ouyang S."/>
            <person name="Liu J."/>
            <person name="Jones K.M."/>
            <person name="Gansberger K."/>
            <person name="Moffat K."/>
            <person name="Hill J."/>
            <person name="Bera J."/>
            <person name="Fadrosh D."/>
            <person name="Jin S."/>
            <person name="Johri S."/>
            <person name="Kim M."/>
            <person name="Overton L."/>
            <person name="Reardon M."/>
            <person name="Tsitrin T."/>
            <person name="Vuong H."/>
            <person name="Weaver B."/>
            <person name="Ciecko A."/>
            <person name="Tallon L."/>
            <person name="Jackson J."/>
            <person name="Pai G."/>
            <person name="Aken S.V."/>
            <person name="Utterback T."/>
            <person name="Reidmuller S."/>
            <person name="Feldblyum T."/>
            <person name="Hsiao J."/>
            <person name="Zismann V."/>
            <person name="Iobst S."/>
            <person name="de Vazeille A.R."/>
            <person name="Buell C.R."/>
            <person name="Ying K."/>
            <person name="Li Y."/>
            <person name="Lu T."/>
            <person name="Huang Y."/>
            <person name="Zhao Q."/>
            <person name="Feng Q."/>
            <person name="Zhang L."/>
            <person name="Zhu J."/>
            <person name="Weng Q."/>
            <person name="Mu J."/>
            <person name="Lu Y."/>
            <person name="Fan D."/>
            <person name="Liu Y."/>
            <person name="Guan J."/>
            <person name="Zhang Y."/>
            <person name="Yu S."/>
            <person name="Liu X."/>
            <person name="Zhang Y."/>
            <person name="Hong G."/>
            <person name="Han B."/>
            <person name="Choisne N."/>
            <person name="Demange N."/>
            <person name="Orjeda G."/>
            <person name="Samain S."/>
            <person name="Cattolico L."/>
            <person name="Pelletier E."/>
            <person name="Couloux A."/>
            <person name="Segurens B."/>
            <person name="Wincker P."/>
            <person name="D'Hont A."/>
            <person name="Scarpelli C."/>
            <person name="Weissenbach J."/>
            <person name="Salanoubat M."/>
            <person name="Quetier F."/>
            <person name="Yu Y."/>
            <person name="Kim H.R."/>
            <person name="Rambo T."/>
            <person name="Currie J."/>
            <person name="Collura K."/>
            <person name="Luo M."/>
            <person name="Yang T."/>
            <person name="Ammiraju J.S.S."/>
            <person name="Engler F."/>
            <person name="Soderlund C."/>
            <person name="Wing R.A."/>
            <person name="Palmer L.E."/>
            <person name="de la Bastide M."/>
            <person name="Spiegel L."/>
            <person name="Nascimento L."/>
            <person name="Zutavern T."/>
            <person name="O'Shaughnessy A."/>
            <person name="Dike S."/>
            <person name="Dedhia N."/>
            <person name="Preston R."/>
            <person name="Balija V."/>
            <person name="McCombie W.R."/>
            <person name="Chow T."/>
            <person name="Chen H."/>
            <person name="Chung M."/>
            <person name="Chen C."/>
            <person name="Shaw J."/>
            <person name="Wu H."/>
            <person name="Hsiao K."/>
            <person name="Chao Y."/>
            <person name="Chu M."/>
            <person name="Cheng C."/>
            <person name="Hour A."/>
            <person name="Lee P."/>
            <person name="Lin S."/>
            <person name="Lin Y."/>
            <person name="Liou J."/>
            <person name="Liu S."/>
            <person name="Hsing Y."/>
            <person name="Raghuvanshi S."/>
            <person name="Mohanty A."/>
            <person name="Bharti A.K."/>
            <person name="Gaur A."/>
            <person name="Gupta V."/>
            <person name="Kumar D."/>
            <person name="Ravi V."/>
            <person name="Vij S."/>
            <person name="Kapur A."/>
            <person name="Khurana P."/>
            <person name="Khurana P."/>
            <person name="Khurana J.P."/>
            <person name="Tyagi A.K."/>
            <person name="Gaikwad K."/>
            <person name="Singh A."/>
            <person name="Dalal V."/>
            <person name="Srivastava S."/>
            <person name="Dixit A."/>
            <person name="Pal A.K."/>
            <person name="Ghazi I.A."/>
            <person name="Yadav M."/>
            <person name="Pandit A."/>
            <person name="Bhargava A."/>
            <person name="Sureshbabu K."/>
            <person name="Batra K."/>
            <person name="Sharma T.R."/>
            <person name="Mohapatra T."/>
            <person name="Singh N.K."/>
            <person name="Messing J."/>
            <person name="Nelson A.B."/>
            <person name="Fuks G."/>
            <person name="Kavchok S."/>
            <person name="Keizer G."/>
            <person name="Linton E."/>
            <person name="Llaca V."/>
            <person name="Song R."/>
            <person name="Tanyolac B."/>
            <person name="Young S."/>
            <person name="Ho-Il K."/>
            <person name="Hahn J.H."/>
            <person name="Sangsakoo G."/>
            <person name="Vanavichit A."/>
            <person name="de Mattos Luiz.A.T."/>
            <person name="Zimmer P.D."/>
            <person name="Malone G."/>
            <person name="Dellagostin O."/>
            <person name="de Oliveira A.C."/>
            <person name="Bevan M."/>
            <person name="Bancroft I."/>
            <person name="Minx P."/>
            <person name="Cordum H."/>
            <person name="Wilson R."/>
            <person name="Cheng Z."/>
            <person name="Jin W."/>
            <person name="Jiang J."/>
            <person name="Leong S.A."/>
            <person name="Iwama H."/>
            <person name="Gojobori T."/>
            <person name="Itoh T."/>
            <person name="Niimura Y."/>
            <person name="Fujii Y."/>
            <person name="Habara T."/>
            <person name="Sakai H."/>
            <person name="Sato Y."/>
            <person name="Wilson G."/>
            <person name="Kumar K."/>
            <person name="McCouch S."/>
            <person name="Juretic N."/>
            <person name="Hoen D."/>
            <person name="Wright S."/>
            <person name="Bruskiewich R."/>
            <person name="Bureau T."/>
            <person name="Miyao A."/>
            <person name="Hirochika H."/>
            <person name="Nishikawa T."/>
            <person name="Kadowaki K."/>
            <person name="Sugiura M."/>
            <person name="Burr B."/>
            <person name="Sasaki T."/>
        </authorList>
    </citation>
    <scope>NUCLEOTIDE SEQUENCE [LARGE SCALE GENOMIC DNA]</scope>
    <source>
        <strain evidence="4">cv. Nipponbare</strain>
    </source>
</reference>
<reference evidence="3 4" key="2">
    <citation type="journal article" date="2013" name="Plant Cell Physiol.">
        <title>Rice Annotation Project Database (RAP-DB): an integrative and interactive database for rice genomics.</title>
        <authorList>
            <person name="Sakai H."/>
            <person name="Lee S.S."/>
            <person name="Tanaka T."/>
            <person name="Numa H."/>
            <person name="Kim J."/>
            <person name="Kawahara Y."/>
            <person name="Wakimoto H."/>
            <person name="Yang C.C."/>
            <person name="Iwamoto M."/>
            <person name="Abe T."/>
            <person name="Yamada Y."/>
            <person name="Muto A."/>
            <person name="Inokuchi H."/>
            <person name="Ikemura T."/>
            <person name="Matsumoto T."/>
            <person name="Sasaki T."/>
            <person name="Itoh T."/>
        </authorList>
    </citation>
    <scope>NUCLEOTIDE SEQUENCE [LARGE SCALE GENOMIC DNA]</scope>
    <source>
        <strain evidence="4">cv. Nipponbare</strain>
    </source>
</reference>
<dbReference type="Proteomes" id="UP000059680">
    <property type="component" value="Chromosome 5"/>
</dbReference>
<dbReference type="Gramene" id="Os05t0556650-00">
    <property type="protein sequence ID" value="Os05t0556650-00"/>
    <property type="gene ID" value="Os05g0556650"/>
</dbReference>
<evidence type="ECO:0000256" key="2">
    <source>
        <dbReference type="SAM" id="SignalP"/>
    </source>
</evidence>
<organism evidence="3 4">
    <name type="scientific">Oryza sativa subsp. japonica</name>
    <name type="common">Rice</name>
    <dbReference type="NCBI Taxonomy" id="39947"/>
    <lineage>
        <taxon>Eukaryota</taxon>
        <taxon>Viridiplantae</taxon>
        <taxon>Streptophyta</taxon>
        <taxon>Embryophyta</taxon>
        <taxon>Tracheophyta</taxon>
        <taxon>Spermatophyta</taxon>
        <taxon>Magnoliopsida</taxon>
        <taxon>Liliopsida</taxon>
        <taxon>Poales</taxon>
        <taxon>Poaceae</taxon>
        <taxon>BOP clade</taxon>
        <taxon>Oryzoideae</taxon>
        <taxon>Oryzeae</taxon>
        <taxon>Oryzinae</taxon>
        <taxon>Oryza</taxon>
        <taxon>Oryza sativa</taxon>
    </lineage>
</organism>
<evidence type="ECO:0000256" key="1">
    <source>
        <dbReference type="SAM" id="Phobius"/>
    </source>
</evidence>
<protein>
    <submittedName>
        <fullName evidence="3">Os05g0556650 protein</fullName>
    </submittedName>
</protein>
<keyword evidence="1" id="KW-0472">Membrane</keyword>
<dbReference type="PaxDb" id="39947-A0A0P0WQN2"/>
<dbReference type="EMBL" id="AP014961">
    <property type="protein sequence ID" value="BAS95271.1"/>
    <property type="molecule type" value="Genomic_DNA"/>
</dbReference>
<keyword evidence="2" id="KW-0732">Signal</keyword>
<feature type="transmembrane region" description="Helical" evidence="1">
    <location>
        <begin position="32"/>
        <end position="56"/>
    </location>
</feature>
<gene>
    <name evidence="3" type="ordered locus">Os05g0556650</name>
    <name evidence="3" type="ORF">OSNPB_050556650</name>
</gene>
<dbReference type="AlphaFoldDB" id="A0A0P0WQN2"/>
<proteinExistence type="predicted"/>